<evidence type="ECO:0000256" key="1">
    <source>
        <dbReference type="SAM" id="MobiDB-lite"/>
    </source>
</evidence>
<feature type="region of interest" description="Disordered" evidence="1">
    <location>
        <begin position="188"/>
        <end position="207"/>
    </location>
</feature>
<accession>A0A1X0R6K3</accession>
<reference evidence="2" key="1">
    <citation type="journal article" date="2016" name="Proc. Natl. Acad. Sci. U.S.A.">
        <title>Lipid metabolic changes in an early divergent fungus govern the establishment of a mutualistic symbiosis with endobacteria.</title>
        <authorList>
            <person name="Lastovetsky O.A."/>
            <person name="Gaspar M.L."/>
            <person name="Mondo S.J."/>
            <person name="LaButti K.M."/>
            <person name="Sandor L."/>
            <person name="Grigoriev I.V."/>
            <person name="Henry S.A."/>
            <person name="Pawlowska T.E."/>
        </authorList>
    </citation>
    <scope>NUCLEOTIDE SEQUENCE [LARGE SCALE GENOMIC DNA]</scope>
    <source>
        <strain evidence="2">ATCC 52814</strain>
    </source>
</reference>
<gene>
    <name evidence="2" type="ORF">BCV72DRAFT_335002</name>
</gene>
<dbReference type="EMBL" id="KV921900">
    <property type="protein sequence ID" value="ORE07659.1"/>
    <property type="molecule type" value="Genomic_DNA"/>
</dbReference>
<organism evidence="2">
    <name type="scientific">Rhizopus microsporus var. microsporus</name>
    <dbReference type="NCBI Taxonomy" id="86635"/>
    <lineage>
        <taxon>Eukaryota</taxon>
        <taxon>Fungi</taxon>
        <taxon>Fungi incertae sedis</taxon>
        <taxon>Mucoromycota</taxon>
        <taxon>Mucoromycotina</taxon>
        <taxon>Mucoromycetes</taxon>
        <taxon>Mucorales</taxon>
        <taxon>Mucorineae</taxon>
        <taxon>Rhizopodaceae</taxon>
        <taxon>Rhizopus</taxon>
    </lineage>
</organism>
<dbReference type="VEuPathDB" id="FungiDB:BCV72DRAFT_335002"/>
<dbReference type="Proteomes" id="UP000242414">
    <property type="component" value="Unassembled WGS sequence"/>
</dbReference>
<sequence length="207" mass="23429">MFSKFEILHIFPRCPHWEKMGFFRHNKSTKTGSPTPVFLCYGSTKTYKAGTMVYNTQPFVSPSAIRTIQPAWLHSRSTTQSGYALAPLCRNSSSPPFLNSPFKNNPVKHQQQHRLQRHEAAADCRPIALFVHNDDGLVQLPLLAQPPGYLKDLLARTYAIGRQFKDNLRQYNAAFAFTSLGCNTASAEERTSNENSRGDLHAFQNPW</sequence>
<protein>
    <submittedName>
        <fullName evidence="2">Uncharacterized protein</fullName>
    </submittedName>
</protein>
<proteinExistence type="predicted"/>
<evidence type="ECO:0000313" key="2">
    <source>
        <dbReference type="EMBL" id="ORE07659.1"/>
    </source>
</evidence>
<dbReference type="AlphaFoldDB" id="A0A1X0R6K3"/>
<feature type="compositionally biased region" description="Basic and acidic residues" evidence="1">
    <location>
        <begin position="188"/>
        <end position="200"/>
    </location>
</feature>
<name>A0A1X0R6K3_RHIZD</name>
<dbReference type="OrthoDB" id="2447509at2759"/>